<dbReference type="KEGG" id="lak:106170327"/>
<dbReference type="GO" id="GO:0042981">
    <property type="term" value="P:regulation of apoptotic process"/>
    <property type="evidence" value="ECO:0007669"/>
    <property type="project" value="InterPro"/>
</dbReference>
<dbReference type="EC" id="2.7.11.1" evidence="1"/>
<protein>
    <recommendedName>
        <fullName evidence="1">non-specific serine/threonine protein kinase</fullName>
        <ecNumber evidence="1">2.7.11.1</ecNumber>
    </recommendedName>
</protein>
<feature type="compositionally biased region" description="Basic and acidic residues" evidence="9">
    <location>
        <begin position="771"/>
        <end position="780"/>
    </location>
</feature>
<evidence type="ECO:0000256" key="2">
    <source>
        <dbReference type="ARBA" id="ARBA00022679"/>
    </source>
</evidence>
<keyword evidence="4" id="KW-0547">Nucleotide-binding</keyword>
<evidence type="ECO:0000256" key="1">
    <source>
        <dbReference type="ARBA" id="ARBA00012513"/>
    </source>
</evidence>
<dbReference type="Proteomes" id="UP000085678">
    <property type="component" value="Unplaced"/>
</dbReference>
<dbReference type="PROSITE" id="PS50209">
    <property type="entry name" value="CARD"/>
    <property type="match status" value="1"/>
</dbReference>
<dbReference type="InParanoid" id="A0A2R2MPT3"/>
<dbReference type="CDD" id="cd01671">
    <property type="entry name" value="CARD"/>
    <property type="match status" value="1"/>
</dbReference>
<proteinExistence type="predicted"/>
<accession>A0A2R2MPT3</accession>
<dbReference type="PROSITE" id="PS51424">
    <property type="entry name" value="ROC"/>
    <property type="match status" value="1"/>
</dbReference>
<evidence type="ECO:0000256" key="6">
    <source>
        <dbReference type="ARBA" id="ARBA00022840"/>
    </source>
</evidence>
<feature type="domain" description="Roc" evidence="11">
    <location>
        <begin position="1"/>
        <end position="336"/>
    </location>
</feature>
<keyword evidence="12" id="KW-1185">Reference proteome</keyword>
<keyword evidence="3" id="KW-0677">Repeat</keyword>
<dbReference type="InterPro" id="IPR001315">
    <property type="entry name" value="CARD"/>
</dbReference>
<dbReference type="GO" id="GO:0016301">
    <property type="term" value="F:kinase activity"/>
    <property type="evidence" value="ECO:0007669"/>
    <property type="project" value="UniProtKB-KW"/>
</dbReference>
<dbReference type="RefSeq" id="XP_023932245.1">
    <property type="nucleotide sequence ID" value="XM_024076477.1"/>
</dbReference>
<evidence type="ECO:0000256" key="7">
    <source>
        <dbReference type="ARBA" id="ARBA00047899"/>
    </source>
</evidence>
<sequence length="1163" mass="132388">MVLGHYGAGKTRLRKALLKQCYYPKNDRETNGVEVDPNVSTVSINRCLSWDANDEEDDFKHSLIAEAIIESLQDDTCSEKDDIPVLSDEYILHDQAPELESNISRLPQESETCVMAHSAEMESGENPDKNLSKQASSLESDLEFDIDQIDISEDTKEIHEAVKRLFASQGSVERDECKVQLSIWDFGGQHVYYTTHQTFLSQKAIYLMVLDASNELDEVISTYKQSSEGPVLDKTVPQTVKEHSDYWLDSVHSFTTGQTVDESECPPVIIVGTHKDELTEAEVETFCKNVRQHLKGKHSHNHHVYNKKYFVVNATDENDPELNALKECIMDIAREQPYWGEDHPCKWLELESQLRKQSKKKVMKLDDVLQLAGKEPISMTDLTEVKACLVFLHALGEVIYFDEKGLEDVVILDPQWLVNAFRSIITLPRYEDRSHNTHEFWDKLHEEAILDEKLVNAVWRNMVRCDPALYENKMAILHVMEKFDIISKHPKCSKSGSAQYFVPCQAKKVQEETPICSQDRDVLQTSLCYESQQKFFPNCLFHRLVAACLHRYELYNGCLHANCVRLQLDPAAMLVLTLWKRPYSIRLEMEDSNKPHSSKDLYVAARKFIEEQLKKVARLYCPNLCTSCLIYDPGCKNWAKLSPSMVDSMWKCPCIRCSACNRVFSVEHYHIWFEEPKEEKIAGSSKPTKRLHFGQDSQIMGNAPKCACCSSQKSLPLSSGSSNSETTANSSKKPIKTGRKRSEGNTLKRRGKEPNPNPVHKIGRFSSSETTGKDRNTVKDAKRKRVLSAEDAEEEHCVPCKKRQATSTGTSRYKSKRVSSGISGRLKRVVSMKQDKTKKESTPRGGSSGRRRTATVTQEGGPEIIPPVKYACKTTSTASQGGTSIQREVYNERYTVETPVHTQVPVQGHFPQVHGQSPLLVQRSIFPQGQGHSSLQGQSYPQMFQSPSRHEFREHRYQPPEELKNYKFISKKLSDELNAAFQQDEVWDAVLGYTHYPEPTIPSAEDLFRPDGPSRFDIVFCKVNCSLKHLLKLVNFLSQEWHVSLAVVMETKVCNNREAEFGCLRRNKTFVKENICNPVRLLDYLYEKDVIGENQMEEIKKADEISPQEACDALIEALLSCDCTKDPMWHFKVALKTTGQGHIADKLVPKRDSKENKKSVDAT</sequence>
<dbReference type="STRING" id="7574.A0A2R2MPT3"/>
<gene>
    <name evidence="13" type="primary">LOC106170327</name>
</gene>
<evidence type="ECO:0000313" key="12">
    <source>
        <dbReference type="Proteomes" id="UP000085678"/>
    </source>
</evidence>
<evidence type="ECO:0000256" key="4">
    <source>
        <dbReference type="ARBA" id="ARBA00022741"/>
    </source>
</evidence>
<dbReference type="InterPro" id="IPR036388">
    <property type="entry name" value="WH-like_DNA-bd_sf"/>
</dbReference>
<reference evidence="13" key="1">
    <citation type="submission" date="2025-08" db="UniProtKB">
        <authorList>
            <consortium name="RefSeq"/>
        </authorList>
    </citation>
    <scope>IDENTIFICATION</scope>
    <source>
        <tissue evidence="13">Gonads</tissue>
    </source>
</reference>
<keyword evidence="6" id="KW-0067">ATP-binding</keyword>
<dbReference type="Pfam" id="PF16095">
    <property type="entry name" value="COR-A"/>
    <property type="match status" value="1"/>
</dbReference>
<evidence type="ECO:0000259" key="11">
    <source>
        <dbReference type="PROSITE" id="PS51424"/>
    </source>
</evidence>
<feature type="region of interest" description="Disordered" evidence="9">
    <location>
        <begin position="715"/>
        <end position="866"/>
    </location>
</feature>
<feature type="compositionally biased region" description="Low complexity" evidence="9">
    <location>
        <begin position="715"/>
        <end position="732"/>
    </location>
</feature>
<dbReference type="GO" id="GO:0005524">
    <property type="term" value="F:ATP binding"/>
    <property type="evidence" value="ECO:0007669"/>
    <property type="project" value="UniProtKB-KW"/>
</dbReference>
<keyword evidence="2" id="KW-0808">Transferase</keyword>
<organism evidence="12 13">
    <name type="scientific">Lingula anatina</name>
    <name type="common">Brachiopod</name>
    <name type="synonym">Lingula unguis</name>
    <dbReference type="NCBI Taxonomy" id="7574"/>
    <lineage>
        <taxon>Eukaryota</taxon>
        <taxon>Metazoa</taxon>
        <taxon>Spiralia</taxon>
        <taxon>Lophotrochozoa</taxon>
        <taxon>Brachiopoda</taxon>
        <taxon>Linguliformea</taxon>
        <taxon>Lingulata</taxon>
        <taxon>Lingulida</taxon>
        <taxon>Linguloidea</taxon>
        <taxon>Lingulidae</taxon>
        <taxon>Lingula</taxon>
    </lineage>
</organism>
<dbReference type="PANTHER" id="PTHR47679">
    <property type="entry name" value="PROTEIN TORNADO 1"/>
    <property type="match status" value="1"/>
</dbReference>
<dbReference type="SUPFAM" id="SSF47986">
    <property type="entry name" value="DEATH domain"/>
    <property type="match status" value="1"/>
</dbReference>
<dbReference type="AlphaFoldDB" id="A0A2R2MPT3"/>
<evidence type="ECO:0000256" key="9">
    <source>
        <dbReference type="SAM" id="MobiDB-lite"/>
    </source>
</evidence>
<dbReference type="Gene3D" id="1.10.10.10">
    <property type="entry name" value="Winged helix-like DNA-binding domain superfamily/Winged helix DNA-binding domain"/>
    <property type="match status" value="1"/>
</dbReference>
<evidence type="ECO:0000256" key="5">
    <source>
        <dbReference type="ARBA" id="ARBA00022777"/>
    </source>
</evidence>
<dbReference type="Gene3D" id="1.10.533.10">
    <property type="entry name" value="Death Domain, Fas"/>
    <property type="match status" value="1"/>
</dbReference>
<feature type="compositionally biased region" description="Basic and acidic residues" evidence="9">
    <location>
        <begin position="833"/>
        <end position="842"/>
    </location>
</feature>
<dbReference type="PANTHER" id="PTHR47679:SF2">
    <property type="entry name" value="C-TERMINAL OF ROC (COR) DOMAIN-CONTAINING PROTEIN"/>
    <property type="match status" value="1"/>
</dbReference>
<keyword evidence="5" id="KW-0418">Kinase</keyword>
<dbReference type="SUPFAM" id="SSF52540">
    <property type="entry name" value="P-loop containing nucleoside triphosphate hydrolases"/>
    <property type="match status" value="1"/>
</dbReference>
<evidence type="ECO:0000256" key="8">
    <source>
        <dbReference type="ARBA" id="ARBA00048679"/>
    </source>
</evidence>
<evidence type="ECO:0000259" key="10">
    <source>
        <dbReference type="PROSITE" id="PS50209"/>
    </source>
</evidence>
<evidence type="ECO:0000256" key="3">
    <source>
        <dbReference type="ARBA" id="ARBA00022737"/>
    </source>
</evidence>
<dbReference type="GeneID" id="106170327"/>
<dbReference type="InterPro" id="IPR027417">
    <property type="entry name" value="P-loop_NTPase"/>
</dbReference>
<dbReference type="InterPro" id="IPR032171">
    <property type="entry name" value="COR-A"/>
</dbReference>
<evidence type="ECO:0000313" key="13">
    <source>
        <dbReference type="RefSeq" id="XP_023932245.1"/>
    </source>
</evidence>
<dbReference type="Pfam" id="PF08477">
    <property type="entry name" value="Roc"/>
    <property type="match status" value="1"/>
</dbReference>
<dbReference type="InterPro" id="IPR011029">
    <property type="entry name" value="DEATH-like_dom_sf"/>
</dbReference>
<dbReference type="Gene3D" id="3.30.70.1390">
    <property type="entry name" value="ROC domain from the Parkinson's disease-associated leucine-rich repeat kinase 2"/>
    <property type="match status" value="1"/>
</dbReference>
<dbReference type="InterPro" id="IPR020859">
    <property type="entry name" value="ROC"/>
</dbReference>
<feature type="compositionally biased region" description="Low complexity" evidence="9">
    <location>
        <begin position="929"/>
        <end position="939"/>
    </location>
</feature>
<dbReference type="Gene3D" id="3.40.50.300">
    <property type="entry name" value="P-loop containing nucleotide triphosphate hydrolases"/>
    <property type="match status" value="1"/>
</dbReference>
<comment type="catalytic activity">
    <reaction evidence="8">
        <text>L-seryl-[protein] + ATP = O-phospho-L-seryl-[protein] + ADP + H(+)</text>
        <dbReference type="Rhea" id="RHEA:17989"/>
        <dbReference type="Rhea" id="RHEA-COMP:9863"/>
        <dbReference type="Rhea" id="RHEA-COMP:11604"/>
        <dbReference type="ChEBI" id="CHEBI:15378"/>
        <dbReference type="ChEBI" id="CHEBI:29999"/>
        <dbReference type="ChEBI" id="CHEBI:30616"/>
        <dbReference type="ChEBI" id="CHEBI:83421"/>
        <dbReference type="ChEBI" id="CHEBI:456216"/>
        <dbReference type="EC" id="2.7.11.1"/>
    </reaction>
</comment>
<comment type="catalytic activity">
    <reaction evidence="7">
        <text>L-threonyl-[protein] + ATP = O-phospho-L-threonyl-[protein] + ADP + H(+)</text>
        <dbReference type="Rhea" id="RHEA:46608"/>
        <dbReference type="Rhea" id="RHEA-COMP:11060"/>
        <dbReference type="Rhea" id="RHEA-COMP:11605"/>
        <dbReference type="ChEBI" id="CHEBI:15378"/>
        <dbReference type="ChEBI" id="CHEBI:30013"/>
        <dbReference type="ChEBI" id="CHEBI:30616"/>
        <dbReference type="ChEBI" id="CHEBI:61977"/>
        <dbReference type="ChEBI" id="CHEBI:456216"/>
        <dbReference type="EC" id="2.7.11.1"/>
    </reaction>
</comment>
<feature type="region of interest" description="Disordered" evidence="9">
    <location>
        <begin position="929"/>
        <end position="956"/>
    </location>
</feature>
<feature type="compositionally biased region" description="Polar residues" evidence="9">
    <location>
        <begin position="805"/>
        <end position="822"/>
    </location>
</feature>
<name>A0A2R2MPT3_LINAN</name>
<feature type="domain" description="CARD" evidence="10">
    <location>
        <begin position="1056"/>
        <end position="1119"/>
    </location>
</feature>
<dbReference type="OrthoDB" id="6078042at2759"/>